<proteinExistence type="inferred from homology"/>
<dbReference type="NCBIfam" id="TIGR00611">
    <property type="entry name" value="recf"/>
    <property type="match status" value="1"/>
</dbReference>
<gene>
    <name evidence="12" type="primary">recF</name>
    <name evidence="15" type="ORF">Z968_11355</name>
</gene>
<name>A0A0A0I2Q5_CLONO</name>
<dbReference type="GO" id="GO:0006260">
    <property type="term" value="P:DNA replication"/>
    <property type="evidence" value="ECO:0007669"/>
    <property type="project" value="UniProtKB-UniRule"/>
</dbReference>
<dbReference type="GO" id="GO:0000731">
    <property type="term" value="P:DNA synthesis involved in DNA repair"/>
    <property type="evidence" value="ECO:0007669"/>
    <property type="project" value="TreeGrafter"/>
</dbReference>
<dbReference type="GO" id="GO:0009432">
    <property type="term" value="P:SOS response"/>
    <property type="evidence" value="ECO:0007669"/>
    <property type="project" value="UniProtKB-UniRule"/>
</dbReference>
<keyword evidence="4 12" id="KW-0963">Cytoplasm</keyword>
<keyword evidence="9 12" id="KW-0238">DNA-binding</keyword>
<dbReference type="Pfam" id="PF02463">
    <property type="entry name" value="SMC_N"/>
    <property type="match status" value="1"/>
</dbReference>
<keyword evidence="8 12" id="KW-0067">ATP-binding</keyword>
<evidence type="ECO:0000259" key="14">
    <source>
        <dbReference type="Pfam" id="PF02463"/>
    </source>
</evidence>
<evidence type="ECO:0000313" key="15">
    <source>
        <dbReference type="EMBL" id="KGM94601.1"/>
    </source>
</evidence>
<feature type="domain" description="RecF/RecN/SMC N-terminal" evidence="14">
    <location>
        <begin position="2"/>
        <end position="334"/>
    </location>
</feature>
<dbReference type="InterPro" id="IPR018078">
    <property type="entry name" value="DNA-binding_RecF_CS"/>
</dbReference>
<dbReference type="PANTHER" id="PTHR32182">
    <property type="entry name" value="DNA REPLICATION AND REPAIR PROTEIN RECF"/>
    <property type="match status" value="1"/>
</dbReference>
<dbReference type="GO" id="GO:0005737">
    <property type="term" value="C:cytoplasm"/>
    <property type="evidence" value="ECO:0007669"/>
    <property type="project" value="UniProtKB-SubCell"/>
</dbReference>
<evidence type="ECO:0000256" key="10">
    <source>
        <dbReference type="ARBA" id="ARBA00023204"/>
    </source>
</evidence>
<dbReference type="PROSITE" id="PS00617">
    <property type="entry name" value="RECF_1"/>
    <property type="match status" value="1"/>
</dbReference>
<dbReference type="CDD" id="cd03242">
    <property type="entry name" value="ABC_RecF"/>
    <property type="match status" value="1"/>
</dbReference>
<dbReference type="GO" id="GO:0003697">
    <property type="term" value="F:single-stranded DNA binding"/>
    <property type="evidence" value="ECO:0007669"/>
    <property type="project" value="UniProtKB-UniRule"/>
</dbReference>
<dbReference type="InterPro" id="IPR042174">
    <property type="entry name" value="RecF_2"/>
</dbReference>
<dbReference type="Gene3D" id="3.40.50.300">
    <property type="entry name" value="P-loop containing nucleotide triphosphate hydrolases"/>
    <property type="match status" value="1"/>
</dbReference>
<sequence>MYIKNLELINFRNYERLSLNLHSGINVFVGDNAQGKTNILESIYYCSIGKSHRTNKDKELIKWGARDAYISIYVSKERLDKKIDIKIFKEGKKGVRVNSIKLKTISDLIGVFNVVMFSPEDLKIIKESPSYRRKFLDIELSKLNKKYYHSLVIYNKVLNERNTILRKWNSNKEVTEVYDYQLSKYGSYIIKERLKYIESLSLRGNKIHKDITSQKENIEFKYITSIKDLNNIQNDFYNILRENIKKDFEKGSTSFGPHRDDFAVNINATDTRTYGSQGQQRTAVLTIKLASLEIIKEQTGEYPVLLLDDVLSELDINRQKYILNSIREFQTIITGTGLIDIREYLDDHVKLFKVTNGTINE</sequence>
<keyword evidence="5 12" id="KW-0235">DNA replication</keyword>
<dbReference type="InterPro" id="IPR003395">
    <property type="entry name" value="RecF/RecN/SMC_N"/>
</dbReference>
<comment type="caution">
    <text evidence="15">The sequence shown here is derived from an EMBL/GenBank/DDBJ whole genome shotgun (WGS) entry which is preliminary data.</text>
</comment>
<evidence type="ECO:0000256" key="12">
    <source>
        <dbReference type="HAMAP-Rule" id="MF_00365"/>
    </source>
</evidence>
<evidence type="ECO:0000256" key="6">
    <source>
        <dbReference type="ARBA" id="ARBA00022741"/>
    </source>
</evidence>
<keyword evidence="6 12" id="KW-0547">Nucleotide-binding</keyword>
<dbReference type="PROSITE" id="PS00618">
    <property type="entry name" value="RECF_2"/>
    <property type="match status" value="1"/>
</dbReference>
<feature type="binding site" evidence="12">
    <location>
        <begin position="30"/>
        <end position="37"/>
    </location>
    <ligand>
        <name>ATP</name>
        <dbReference type="ChEBI" id="CHEBI:30616"/>
    </ligand>
</feature>
<dbReference type="Proteomes" id="UP000030012">
    <property type="component" value="Unassembled WGS sequence"/>
</dbReference>
<dbReference type="Gene3D" id="1.20.1050.90">
    <property type="entry name" value="RecF/RecN/SMC, N-terminal domain"/>
    <property type="match status" value="1"/>
</dbReference>
<dbReference type="GO" id="GO:0005524">
    <property type="term" value="F:ATP binding"/>
    <property type="evidence" value="ECO:0007669"/>
    <property type="project" value="UniProtKB-UniRule"/>
</dbReference>
<evidence type="ECO:0000256" key="5">
    <source>
        <dbReference type="ARBA" id="ARBA00022705"/>
    </source>
</evidence>
<evidence type="ECO:0000256" key="13">
    <source>
        <dbReference type="RuleBase" id="RU000578"/>
    </source>
</evidence>
<keyword evidence="10 12" id="KW-0234">DNA repair</keyword>
<comment type="function">
    <text evidence="12 13">The RecF protein is involved in DNA metabolism; it is required for DNA replication and normal SOS inducibility. RecF binds preferentially to single-stranded, linear DNA. It also seems to bind ATP.</text>
</comment>
<comment type="similarity">
    <text evidence="2 12 13">Belongs to the RecF family.</text>
</comment>
<protein>
    <recommendedName>
        <fullName evidence="3 12">DNA replication and repair protein RecF</fullName>
    </recommendedName>
</protein>
<organism evidence="15 16">
    <name type="scientific">Clostridium novyi A str. 4552</name>
    <dbReference type="NCBI Taxonomy" id="1444289"/>
    <lineage>
        <taxon>Bacteria</taxon>
        <taxon>Bacillati</taxon>
        <taxon>Bacillota</taxon>
        <taxon>Clostridia</taxon>
        <taxon>Eubacteriales</taxon>
        <taxon>Clostridiaceae</taxon>
        <taxon>Clostridium</taxon>
    </lineage>
</organism>
<evidence type="ECO:0000256" key="7">
    <source>
        <dbReference type="ARBA" id="ARBA00022763"/>
    </source>
</evidence>
<evidence type="ECO:0000256" key="3">
    <source>
        <dbReference type="ARBA" id="ARBA00020170"/>
    </source>
</evidence>
<evidence type="ECO:0000256" key="4">
    <source>
        <dbReference type="ARBA" id="ARBA00022490"/>
    </source>
</evidence>
<evidence type="ECO:0000256" key="11">
    <source>
        <dbReference type="ARBA" id="ARBA00023236"/>
    </source>
</evidence>
<dbReference type="InterPro" id="IPR001238">
    <property type="entry name" value="DNA-binding_RecF"/>
</dbReference>
<reference evidence="15 16" key="1">
    <citation type="submission" date="2014-01" db="EMBL/GenBank/DDBJ databases">
        <title>Plasmidome dynamics in the species complex Clostridium novyi sensu lato converts strains of independent lineages into distinctly different pathogens.</title>
        <authorList>
            <person name="Skarin H."/>
            <person name="Segerman B."/>
        </authorList>
    </citation>
    <scope>NUCLEOTIDE SEQUENCE [LARGE SCALE GENOMIC DNA]</scope>
    <source>
        <strain evidence="15 16">4552</strain>
    </source>
</reference>
<dbReference type="InterPro" id="IPR027417">
    <property type="entry name" value="P-loop_NTPase"/>
</dbReference>
<dbReference type="HAMAP" id="MF_00365">
    <property type="entry name" value="RecF"/>
    <property type="match status" value="1"/>
</dbReference>
<evidence type="ECO:0000256" key="8">
    <source>
        <dbReference type="ARBA" id="ARBA00022840"/>
    </source>
</evidence>
<dbReference type="EMBL" id="JENJ01000066">
    <property type="protein sequence ID" value="KGM94601.1"/>
    <property type="molecule type" value="Genomic_DNA"/>
</dbReference>
<comment type="subcellular location">
    <subcellularLocation>
        <location evidence="1 12 13">Cytoplasm</location>
    </subcellularLocation>
</comment>
<evidence type="ECO:0000256" key="1">
    <source>
        <dbReference type="ARBA" id="ARBA00004496"/>
    </source>
</evidence>
<keyword evidence="7 12" id="KW-0227">DNA damage</keyword>
<evidence type="ECO:0000256" key="2">
    <source>
        <dbReference type="ARBA" id="ARBA00008016"/>
    </source>
</evidence>
<dbReference type="AlphaFoldDB" id="A0A0A0I2Q5"/>
<keyword evidence="11 12" id="KW-0742">SOS response</keyword>
<accession>A0A0A0I2Q5</accession>
<dbReference type="GO" id="GO:0006302">
    <property type="term" value="P:double-strand break repair"/>
    <property type="evidence" value="ECO:0007669"/>
    <property type="project" value="TreeGrafter"/>
</dbReference>
<dbReference type="SUPFAM" id="SSF52540">
    <property type="entry name" value="P-loop containing nucleoside triphosphate hydrolases"/>
    <property type="match status" value="1"/>
</dbReference>
<evidence type="ECO:0000313" key="16">
    <source>
        <dbReference type="Proteomes" id="UP000030012"/>
    </source>
</evidence>
<dbReference type="OrthoDB" id="9803889at2"/>
<dbReference type="RefSeq" id="WP_039256115.1">
    <property type="nucleotide sequence ID" value="NZ_JENJ01000066.1"/>
</dbReference>
<dbReference type="PANTHER" id="PTHR32182:SF0">
    <property type="entry name" value="DNA REPLICATION AND REPAIR PROTEIN RECF"/>
    <property type="match status" value="1"/>
</dbReference>
<evidence type="ECO:0000256" key="9">
    <source>
        <dbReference type="ARBA" id="ARBA00023125"/>
    </source>
</evidence>